<keyword evidence="2" id="KW-1185">Reference proteome</keyword>
<dbReference type="SUPFAM" id="SSF53474">
    <property type="entry name" value="alpha/beta-Hydrolases"/>
    <property type="match status" value="1"/>
</dbReference>
<dbReference type="Proteomes" id="UP000232638">
    <property type="component" value="Chromosome"/>
</dbReference>
<dbReference type="RefSeq" id="WP_100920852.1">
    <property type="nucleotide sequence ID" value="NZ_CP020370.1"/>
</dbReference>
<dbReference type="KEGG" id="tsy:THSYN_20910"/>
<dbReference type="Gene3D" id="3.40.50.1820">
    <property type="entry name" value="alpha/beta hydrolase"/>
    <property type="match status" value="1"/>
</dbReference>
<sequence>MLDPIFFANSKAKIYYQDANFNIWKFATEVAADKRQRRPVILNYSIMTRAYGTCFNKENFIEFINRQGFDVFLMDWGKESLFTLSGWTLDRLADALYDKAVKPLLEEYGVDNLNVFAICIGGLITSYLINRELKKDKDFAKKFHKLAYYGSPILGSRDLGMARSFMGFYEAMKPFRPALDHTGISLYALDLLISQSTSNTMIGGFWQHFWEAGPETFSKALALTGDDRLVPFAAFMDILEQAFAPKPGKEEESFHFDGDVTNIHFFNLVGEHDFLVMPSASIVEWNSPIPKQFASFDQTIFPGGHFVFARPGFQEVKEKLAVWFSEGP</sequence>
<accession>A0A2K8UC46</accession>
<name>A0A2K8UC46_9GAMM</name>
<gene>
    <name evidence="1" type="ORF">THSYN_20910</name>
</gene>
<protein>
    <recommendedName>
        <fullName evidence="3">AB hydrolase-1 domain-containing protein</fullName>
    </recommendedName>
</protein>
<evidence type="ECO:0000313" key="2">
    <source>
        <dbReference type="Proteomes" id="UP000232638"/>
    </source>
</evidence>
<dbReference type="OrthoDB" id="9767934at2"/>
<dbReference type="InterPro" id="IPR029058">
    <property type="entry name" value="AB_hydrolase_fold"/>
</dbReference>
<dbReference type="EMBL" id="CP020370">
    <property type="protein sequence ID" value="AUB83158.1"/>
    <property type="molecule type" value="Genomic_DNA"/>
</dbReference>
<evidence type="ECO:0008006" key="3">
    <source>
        <dbReference type="Google" id="ProtNLM"/>
    </source>
</evidence>
<proteinExistence type="predicted"/>
<dbReference type="AlphaFoldDB" id="A0A2K8UC46"/>
<reference evidence="1 2" key="1">
    <citation type="submission" date="2017-03" db="EMBL/GenBank/DDBJ databases">
        <title>Complete genome sequence of Candidatus 'Thiodictyon syntrophicum' sp. nov. strain Cad16T, a photolithoautotroph purple sulfur bacterium isolated from an alpine meromictic lake.</title>
        <authorList>
            <person name="Luedin S.M."/>
            <person name="Pothier J.F."/>
            <person name="Danza F."/>
            <person name="Storelli N."/>
            <person name="Wittwer M."/>
            <person name="Tonolla M."/>
        </authorList>
    </citation>
    <scope>NUCLEOTIDE SEQUENCE [LARGE SCALE GENOMIC DNA]</scope>
    <source>
        <strain evidence="1 2">Cad16T</strain>
    </source>
</reference>
<evidence type="ECO:0000313" key="1">
    <source>
        <dbReference type="EMBL" id="AUB83158.1"/>
    </source>
</evidence>
<organism evidence="1 2">
    <name type="scientific">Candidatus Thiodictyon syntrophicum</name>
    <dbReference type="NCBI Taxonomy" id="1166950"/>
    <lineage>
        <taxon>Bacteria</taxon>
        <taxon>Pseudomonadati</taxon>
        <taxon>Pseudomonadota</taxon>
        <taxon>Gammaproteobacteria</taxon>
        <taxon>Chromatiales</taxon>
        <taxon>Chromatiaceae</taxon>
        <taxon>Thiodictyon</taxon>
    </lineage>
</organism>